<sequence length="48" mass="5034">MSKKIILGLVLVSAMAACQRPAAEADVYVPAPNPVTTEPVYQGKYGAN</sequence>
<name>A0A238XNK4_9RHOB</name>
<feature type="signal peptide" evidence="1">
    <location>
        <begin position="1"/>
        <end position="22"/>
    </location>
</feature>
<evidence type="ECO:0000313" key="3">
    <source>
        <dbReference type="Proteomes" id="UP000198409"/>
    </source>
</evidence>
<dbReference type="RefSeq" id="WP_165456287.1">
    <property type="nucleotide sequence ID" value="NZ_FZNM01000011.1"/>
</dbReference>
<accession>A0A238XNK4</accession>
<dbReference type="EMBL" id="FZNM01000011">
    <property type="protein sequence ID" value="SNR60565.1"/>
    <property type="molecule type" value="Genomic_DNA"/>
</dbReference>
<feature type="chain" id="PRO_5013394205" description="Lipoprotein" evidence="1">
    <location>
        <begin position="23"/>
        <end position="48"/>
    </location>
</feature>
<proteinExistence type="predicted"/>
<evidence type="ECO:0000313" key="2">
    <source>
        <dbReference type="EMBL" id="SNR60565.1"/>
    </source>
</evidence>
<gene>
    <name evidence="2" type="ORF">SAMN06265378_11156</name>
</gene>
<organism evidence="2 3">
    <name type="scientific">Paracoccus sediminis</name>
    <dbReference type="NCBI Taxonomy" id="1214787"/>
    <lineage>
        <taxon>Bacteria</taxon>
        <taxon>Pseudomonadati</taxon>
        <taxon>Pseudomonadota</taxon>
        <taxon>Alphaproteobacteria</taxon>
        <taxon>Rhodobacterales</taxon>
        <taxon>Paracoccaceae</taxon>
        <taxon>Paracoccus</taxon>
    </lineage>
</organism>
<protein>
    <recommendedName>
        <fullName evidence="4">Lipoprotein</fullName>
    </recommendedName>
</protein>
<reference evidence="3" key="1">
    <citation type="submission" date="2017-06" db="EMBL/GenBank/DDBJ databases">
        <authorList>
            <person name="Varghese N."/>
            <person name="Submissions S."/>
        </authorList>
    </citation>
    <scope>NUCLEOTIDE SEQUENCE [LARGE SCALE GENOMIC DNA]</scope>
    <source>
        <strain evidence="3">DSM 26170</strain>
    </source>
</reference>
<keyword evidence="1" id="KW-0732">Signal</keyword>
<evidence type="ECO:0008006" key="4">
    <source>
        <dbReference type="Google" id="ProtNLM"/>
    </source>
</evidence>
<evidence type="ECO:0000256" key="1">
    <source>
        <dbReference type="SAM" id="SignalP"/>
    </source>
</evidence>
<dbReference type="Proteomes" id="UP000198409">
    <property type="component" value="Unassembled WGS sequence"/>
</dbReference>
<dbReference type="AlphaFoldDB" id="A0A238XNK4"/>
<dbReference type="PROSITE" id="PS51257">
    <property type="entry name" value="PROKAR_LIPOPROTEIN"/>
    <property type="match status" value="1"/>
</dbReference>